<dbReference type="CDD" id="cd02947">
    <property type="entry name" value="TRX_family"/>
    <property type="match status" value="1"/>
</dbReference>
<proteinExistence type="predicted"/>
<evidence type="ECO:0000259" key="3">
    <source>
        <dbReference type="PROSITE" id="PS51352"/>
    </source>
</evidence>
<evidence type="ECO:0000313" key="6">
    <source>
        <dbReference type="Proteomes" id="UP000027265"/>
    </source>
</evidence>
<dbReference type="FunFam" id="3.40.30.10:FF:000245">
    <property type="entry name" value="Thioredoxin"/>
    <property type="match status" value="1"/>
</dbReference>
<sequence length="292" mass="32442">MAYLKHLSTTSELDALLEEKKDNLVVIDFHATWCGPCHAIAPIFSKLSESFRAATFAKVDVDRSPQIAQRYAVTAMPTFIFIKNKSVVDQMKGADPKQLESLVRKHASQTAASSSASEVSGDIQVSLLEFLDLSQLNCLNEANDHTLKSIVSTKSKNTSNSFLLSDADEELLLNIPFNQTVRVRSILIHASNPNQGPKKIKILTNRLSLGFEDVEDAEEPEVAQILDLSEEQIIEGKRITLRYVRFQAVNSIHIFVASNQGEEEETRIDAIDVFGVPVETTRDLSGLKKLEE</sequence>
<keyword evidence="2" id="KW-1015">Disulfide bond</keyword>
<dbReference type="PROSITE" id="PS00194">
    <property type="entry name" value="THIOREDOXIN_1"/>
    <property type="match status" value="1"/>
</dbReference>
<dbReference type="InterPro" id="IPR013766">
    <property type="entry name" value="Thioredoxin_domain"/>
</dbReference>
<evidence type="ECO:0000259" key="4">
    <source>
        <dbReference type="PROSITE" id="PS51532"/>
    </source>
</evidence>
<dbReference type="GO" id="GO:0005737">
    <property type="term" value="C:cytoplasm"/>
    <property type="evidence" value="ECO:0007669"/>
    <property type="project" value="UniProtKB-ARBA"/>
</dbReference>
<dbReference type="InterPro" id="IPR037047">
    <property type="entry name" value="PITH_dom_sf"/>
</dbReference>
<dbReference type="Gene3D" id="3.40.30.10">
    <property type="entry name" value="Glutaredoxin"/>
    <property type="match status" value="1"/>
</dbReference>
<organism evidence="5 6">
    <name type="scientific">Jaapia argillacea MUCL 33604</name>
    <dbReference type="NCBI Taxonomy" id="933084"/>
    <lineage>
        <taxon>Eukaryota</taxon>
        <taxon>Fungi</taxon>
        <taxon>Dikarya</taxon>
        <taxon>Basidiomycota</taxon>
        <taxon>Agaricomycotina</taxon>
        <taxon>Agaricomycetes</taxon>
        <taxon>Agaricomycetidae</taxon>
        <taxon>Jaapiales</taxon>
        <taxon>Jaapiaceae</taxon>
        <taxon>Jaapia</taxon>
    </lineage>
</organism>
<dbReference type="Proteomes" id="UP000027265">
    <property type="component" value="Unassembled WGS sequence"/>
</dbReference>
<dbReference type="InterPro" id="IPR036249">
    <property type="entry name" value="Thioredoxin-like_sf"/>
</dbReference>
<dbReference type="HOGENOM" id="CLU_072377_0_1_1"/>
<evidence type="ECO:0000313" key="5">
    <source>
        <dbReference type="EMBL" id="KDQ60549.1"/>
    </source>
</evidence>
<dbReference type="InterPro" id="IPR017937">
    <property type="entry name" value="Thioredoxin_CS"/>
</dbReference>
<evidence type="ECO:0000256" key="2">
    <source>
        <dbReference type="ARBA" id="ARBA00023157"/>
    </source>
</evidence>
<dbReference type="FunCoup" id="A0A067Q0R8">
    <property type="interactions" value="655"/>
</dbReference>
<dbReference type="SUPFAM" id="SSF52833">
    <property type="entry name" value="Thioredoxin-like"/>
    <property type="match status" value="1"/>
</dbReference>
<accession>A0A067Q0R8</accession>
<dbReference type="EMBL" id="KL197713">
    <property type="protein sequence ID" value="KDQ60549.1"/>
    <property type="molecule type" value="Genomic_DNA"/>
</dbReference>
<dbReference type="PROSITE" id="PS51532">
    <property type="entry name" value="PITH"/>
    <property type="match status" value="1"/>
</dbReference>
<dbReference type="InParanoid" id="A0A067Q0R8"/>
<dbReference type="InterPro" id="IPR010400">
    <property type="entry name" value="PITH_dom"/>
</dbReference>
<keyword evidence="6" id="KW-1185">Reference proteome</keyword>
<dbReference type="PRINTS" id="PR00421">
    <property type="entry name" value="THIOREDOXIN"/>
</dbReference>
<evidence type="ECO:0000256" key="1">
    <source>
        <dbReference type="ARBA" id="ARBA00020570"/>
    </source>
</evidence>
<name>A0A067Q0R8_9AGAM</name>
<dbReference type="AlphaFoldDB" id="A0A067Q0R8"/>
<dbReference type="SUPFAM" id="SSF49785">
    <property type="entry name" value="Galactose-binding domain-like"/>
    <property type="match status" value="1"/>
</dbReference>
<dbReference type="Pfam" id="PF00085">
    <property type="entry name" value="Thioredoxin"/>
    <property type="match status" value="1"/>
</dbReference>
<dbReference type="PANTHER" id="PTHR46115">
    <property type="entry name" value="THIOREDOXIN-LIKE PROTEIN 1"/>
    <property type="match status" value="1"/>
</dbReference>
<dbReference type="Gene3D" id="2.60.120.470">
    <property type="entry name" value="PITH domain"/>
    <property type="match status" value="1"/>
</dbReference>
<dbReference type="InterPro" id="IPR008979">
    <property type="entry name" value="Galactose-bd-like_sf"/>
</dbReference>
<protein>
    <recommendedName>
        <fullName evidence="1">Thioredoxin</fullName>
    </recommendedName>
</protein>
<dbReference type="STRING" id="933084.A0A067Q0R8"/>
<feature type="domain" description="PITH" evidence="4">
    <location>
        <begin position="116"/>
        <end position="292"/>
    </location>
</feature>
<gene>
    <name evidence="5" type="ORF">JAAARDRAFT_190726</name>
</gene>
<feature type="domain" description="Thioredoxin" evidence="3">
    <location>
        <begin position="1"/>
        <end position="108"/>
    </location>
</feature>
<dbReference type="OrthoDB" id="10263751at2759"/>
<dbReference type="PROSITE" id="PS51352">
    <property type="entry name" value="THIOREDOXIN_2"/>
    <property type="match status" value="1"/>
</dbReference>
<dbReference type="Pfam" id="PF06201">
    <property type="entry name" value="PITH"/>
    <property type="match status" value="1"/>
</dbReference>
<reference evidence="6" key="1">
    <citation type="journal article" date="2014" name="Proc. Natl. Acad. Sci. U.S.A.">
        <title>Extensive sampling of basidiomycete genomes demonstrates inadequacy of the white-rot/brown-rot paradigm for wood decay fungi.</title>
        <authorList>
            <person name="Riley R."/>
            <person name="Salamov A.A."/>
            <person name="Brown D.W."/>
            <person name="Nagy L.G."/>
            <person name="Floudas D."/>
            <person name="Held B.W."/>
            <person name="Levasseur A."/>
            <person name="Lombard V."/>
            <person name="Morin E."/>
            <person name="Otillar R."/>
            <person name="Lindquist E.A."/>
            <person name="Sun H."/>
            <person name="LaButti K.M."/>
            <person name="Schmutz J."/>
            <person name="Jabbour D."/>
            <person name="Luo H."/>
            <person name="Baker S.E."/>
            <person name="Pisabarro A.G."/>
            <person name="Walton J.D."/>
            <person name="Blanchette R.A."/>
            <person name="Henrissat B."/>
            <person name="Martin F."/>
            <person name="Cullen D."/>
            <person name="Hibbett D.S."/>
            <person name="Grigoriev I.V."/>
        </authorList>
    </citation>
    <scope>NUCLEOTIDE SEQUENCE [LARGE SCALE GENOMIC DNA]</scope>
    <source>
        <strain evidence="6">MUCL 33604</strain>
    </source>
</reference>